<dbReference type="AlphaFoldDB" id="A0A6A6ILK4"/>
<feature type="domain" description="DUF6536" evidence="3">
    <location>
        <begin position="128"/>
        <end position="270"/>
    </location>
</feature>
<name>A0A6A6ILK4_9PLEO</name>
<feature type="region of interest" description="Disordered" evidence="1">
    <location>
        <begin position="73"/>
        <end position="97"/>
    </location>
</feature>
<keyword evidence="5" id="KW-1185">Reference proteome</keyword>
<evidence type="ECO:0000313" key="5">
    <source>
        <dbReference type="Proteomes" id="UP000800094"/>
    </source>
</evidence>
<evidence type="ECO:0000256" key="2">
    <source>
        <dbReference type="SAM" id="Phobius"/>
    </source>
</evidence>
<evidence type="ECO:0000256" key="1">
    <source>
        <dbReference type="SAM" id="MobiDB-lite"/>
    </source>
</evidence>
<keyword evidence="2" id="KW-1133">Transmembrane helix</keyword>
<feature type="compositionally biased region" description="Pro residues" evidence="1">
    <location>
        <begin position="88"/>
        <end position="97"/>
    </location>
</feature>
<accession>A0A6A6ILK4</accession>
<protein>
    <recommendedName>
        <fullName evidence="3">DUF6536 domain-containing protein</fullName>
    </recommendedName>
</protein>
<feature type="transmembrane region" description="Helical" evidence="2">
    <location>
        <begin position="687"/>
        <end position="708"/>
    </location>
</feature>
<organism evidence="4 5">
    <name type="scientific">Trematosphaeria pertusa</name>
    <dbReference type="NCBI Taxonomy" id="390896"/>
    <lineage>
        <taxon>Eukaryota</taxon>
        <taxon>Fungi</taxon>
        <taxon>Dikarya</taxon>
        <taxon>Ascomycota</taxon>
        <taxon>Pezizomycotina</taxon>
        <taxon>Dothideomycetes</taxon>
        <taxon>Pleosporomycetidae</taxon>
        <taxon>Pleosporales</taxon>
        <taxon>Massarineae</taxon>
        <taxon>Trematosphaeriaceae</taxon>
        <taxon>Trematosphaeria</taxon>
    </lineage>
</organism>
<keyword evidence="2" id="KW-0472">Membrane</keyword>
<dbReference type="OrthoDB" id="5429634at2759"/>
<feature type="transmembrane region" description="Helical" evidence="2">
    <location>
        <begin position="169"/>
        <end position="190"/>
    </location>
</feature>
<keyword evidence="2" id="KW-0812">Transmembrane</keyword>
<feature type="transmembrane region" description="Helical" evidence="2">
    <location>
        <begin position="573"/>
        <end position="596"/>
    </location>
</feature>
<reference evidence="4" key="1">
    <citation type="journal article" date="2020" name="Stud. Mycol.">
        <title>101 Dothideomycetes genomes: a test case for predicting lifestyles and emergence of pathogens.</title>
        <authorList>
            <person name="Haridas S."/>
            <person name="Albert R."/>
            <person name="Binder M."/>
            <person name="Bloem J."/>
            <person name="Labutti K."/>
            <person name="Salamov A."/>
            <person name="Andreopoulos B."/>
            <person name="Baker S."/>
            <person name="Barry K."/>
            <person name="Bills G."/>
            <person name="Bluhm B."/>
            <person name="Cannon C."/>
            <person name="Castanera R."/>
            <person name="Culley D."/>
            <person name="Daum C."/>
            <person name="Ezra D."/>
            <person name="Gonzalez J."/>
            <person name="Henrissat B."/>
            <person name="Kuo A."/>
            <person name="Liang C."/>
            <person name="Lipzen A."/>
            <person name="Lutzoni F."/>
            <person name="Magnuson J."/>
            <person name="Mondo S."/>
            <person name="Nolan M."/>
            <person name="Ohm R."/>
            <person name="Pangilinan J."/>
            <person name="Park H.-J."/>
            <person name="Ramirez L."/>
            <person name="Alfaro M."/>
            <person name="Sun H."/>
            <person name="Tritt A."/>
            <person name="Yoshinaga Y."/>
            <person name="Zwiers L.-H."/>
            <person name="Turgeon B."/>
            <person name="Goodwin S."/>
            <person name="Spatafora J."/>
            <person name="Crous P."/>
            <person name="Grigoriev I."/>
        </authorList>
    </citation>
    <scope>NUCLEOTIDE SEQUENCE</scope>
    <source>
        <strain evidence="4">CBS 122368</strain>
    </source>
</reference>
<gene>
    <name evidence="4" type="ORF">BU26DRAFT_503551</name>
</gene>
<feature type="transmembrane region" description="Helical" evidence="2">
    <location>
        <begin position="531"/>
        <end position="553"/>
    </location>
</feature>
<evidence type="ECO:0000259" key="3">
    <source>
        <dbReference type="Pfam" id="PF20163"/>
    </source>
</evidence>
<evidence type="ECO:0000313" key="4">
    <source>
        <dbReference type="EMBL" id="KAF2250948.1"/>
    </source>
</evidence>
<proteinExistence type="predicted"/>
<feature type="transmembrane region" description="Helical" evidence="2">
    <location>
        <begin position="487"/>
        <end position="510"/>
    </location>
</feature>
<dbReference type="EMBL" id="ML987193">
    <property type="protein sequence ID" value="KAF2250948.1"/>
    <property type="molecule type" value="Genomic_DNA"/>
</dbReference>
<sequence length="935" mass="104547">MASEIAIDSRINSCAPRSFHRFPSLPLSSKVETATPQLPPPKLHHARSSSIEYGCCFVRASFVNDSGLGRCVPRRPSNTTRETVPSRQPSPRPPTPLLPATNLSFLSRKWTSFKTKALTVQHASRECWVTFWAGFMGFLTTVHILLYVFGETDRHGFAIWRAGIDFKTLQWFNVVVVQLPLNILAQLIVFGSGYVRRCLLAPPKDPIWNPDGRLYYQSLTAWQKTTLTRKLLWLVLSITSLPIHFFYNSILITSIPAYDAYEVLVDERFFQGQPANVSALNVTEFRFQPGAPVPYSTPWPGQWPASSYLQRSLESVQRNPSSWTNLSSYECRSKYGLDIYQDFRTVILVTNWTSSPPSSNSALAIGALPGFPPNGVPSRFVALCPQSYLSVTPNMTLTTTHEYPQFINTDDVTQCRASMGATCSEWAWNGHSSGSLSSKQAREAAHDLCHLYHRYEVDLDPSLRVPLTYCLSEPLSNATGQLVWSKLITVIAAGALTLKFVAITLTLHCLRSDKPHGFPTGFPWPQLGKHMPLSGFVYVILSIGFIAFFYTTVLGLNNPPFSLGSAPSHDKDWRFILGILSFQNGIHAAMVVREFIEANYFEQSEGLSRGKPRQWIPFSSVLFAWNLGLHQIVSAWLAIAMVDRYPLGTLEDKEAPSVRTMILDSVLSGHTGTAIEPFKFTGGGLKLVIALFWPLLHMLMFLVLHALFRRKGIPQPASADASPRISFSDFETFTDIEAIPLHDLHADGAAAETTAPYTSIQHSAQHFIHDLRIGTPSDSLLCGLFALQLSMQAQHPDINAPTIADPQAQFQHPGYLERSRAAGYMNTNHLQCSQLVARLYFWGRERGLNLQVVAYRPRRGSLLEPIATARGDGVREVWIFNDDAEEMNVGEEAVAHWEGLVQPVYIGYYDADDLDVELENIERLQEPQDARLDEV</sequence>
<dbReference type="InterPro" id="IPR046623">
    <property type="entry name" value="DUF6536"/>
</dbReference>
<dbReference type="Pfam" id="PF20163">
    <property type="entry name" value="DUF6536"/>
    <property type="match status" value="1"/>
</dbReference>
<feature type="transmembrane region" description="Helical" evidence="2">
    <location>
        <begin position="231"/>
        <end position="247"/>
    </location>
</feature>
<dbReference type="RefSeq" id="XP_033685952.1">
    <property type="nucleotide sequence ID" value="XM_033826703.1"/>
</dbReference>
<dbReference type="GeneID" id="54580033"/>
<feature type="transmembrane region" description="Helical" evidence="2">
    <location>
        <begin position="128"/>
        <end position="149"/>
    </location>
</feature>
<feature type="transmembrane region" description="Helical" evidence="2">
    <location>
        <begin position="616"/>
        <end position="639"/>
    </location>
</feature>
<dbReference type="Proteomes" id="UP000800094">
    <property type="component" value="Unassembled WGS sequence"/>
</dbReference>